<keyword evidence="7 14" id="KW-0812">Transmembrane</keyword>
<dbReference type="Gene3D" id="3.30.1390.30">
    <property type="entry name" value="Penicillin-binding protein 2a, domain 3"/>
    <property type="match status" value="1"/>
</dbReference>
<evidence type="ECO:0000256" key="1">
    <source>
        <dbReference type="ARBA" id="ARBA00004167"/>
    </source>
</evidence>
<dbReference type="GO" id="GO:0008360">
    <property type="term" value="P:regulation of cell shape"/>
    <property type="evidence" value="ECO:0007669"/>
    <property type="project" value="UniProtKB-KW"/>
</dbReference>
<dbReference type="Gene3D" id="3.40.710.10">
    <property type="entry name" value="DD-peptidase/beta-lactamase superfamily"/>
    <property type="match status" value="1"/>
</dbReference>
<keyword evidence="4" id="KW-0997">Cell inner membrane</keyword>
<evidence type="ECO:0000256" key="5">
    <source>
        <dbReference type="ARBA" id="ARBA00022645"/>
    </source>
</evidence>
<dbReference type="GO" id="GO:0005886">
    <property type="term" value="C:plasma membrane"/>
    <property type="evidence" value="ECO:0007669"/>
    <property type="project" value="UniProtKB-SubCell"/>
</dbReference>
<dbReference type="InterPro" id="IPR001460">
    <property type="entry name" value="PCN-bd_Tpept"/>
</dbReference>
<dbReference type="AlphaFoldDB" id="A0A1M7Y0R6"/>
<keyword evidence="12 14" id="KW-0472">Membrane</keyword>
<dbReference type="PANTHER" id="PTHR30627:SF2">
    <property type="entry name" value="PEPTIDOGLYCAN D,D-TRANSPEPTIDASE MRDA"/>
    <property type="match status" value="1"/>
</dbReference>
<dbReference type="NCBIfam" id="TIGR03423">
    <property type="entry name" value="pbp2_mrdA"/>
    <property type="match status" value="1"/>
</dbReference>
<evidence type="ECO:0000256" key="11">
    <source>
        <dbReference type="ARBA" id="ARBA00022989"/>
    </source>
</evidence>
<evidence type="ECO:0000313" key="17">
    <source>
        <dbReference type="EMBL" id="SHO45091.1"/>
    </source>
</evidence>
<dbReference type="RefSeq" id="WP_073612333.1">
    <property type="nucleotide sequence ID" value="NZ_FRFE01000003.1"/>
</dbReference>
<keyword evidence="17" id="KW-0808">Transferase</keyword>
<gene>
    <name evidence="17" type="ORF">SAMN02745220_00997</name>
</gene>
<evidence type="ECO:0000259" key="16">
    <source>
        <dbReference type="Pfam" id="PF03717"/>
    </source>
</evidence>
<dbReference type="SUPFAM" id="SSF56601">
    <property type="entry name" value="beta-lactamase/transpeptidase-like"/>
    <property type="match status" value="1"/>
</dbReference>
<dbReference type="SUPFAM" id="SSF56519">
    <property type="entry name" value="Penicillin binding protein dimerisation domain"/>
    <property type="match status" value="1"/>
</dbReference>
<proteinExistence type="predicted"/>
<keyword evidence="6" id="KW-0645">Protease</keyword>
<dbReference type="GO" id="GO:0016740">
    <property type="term" value="F:transferase activity"/>
    <property type="evidence" value="ECO:0007669"/>
    <property type="project" value="UniProtKB-KW"/>
</dbReference>
<accession>A0A1M7Y0R6</accession>
<protein>
    <submittedName>
        <fullName evidence="17">Peptidoglycan glycosyltransferase</fullName>
    </submittedName>
</protein>
<keyword evidence="9" id="KW-0133">Cell shape</keyword>
<dbReference type="FunFam" id="3.40.710.10:FF:000024">
    <property type="entry name" value="Penicillin-binding protein 2"/>
    <property type="match status" value="1"/>
</dbReference>
<evidence type="ECO:0000256" key="6">
    <source>
        <dbReference type="ARBA" id="ARBA00022670"/>
    </source>
</evidence>
<keyword evidence="18" id="KW-1185">Reference proteome</keyword>
<evidence type="ECO:0000256" key="10">
    <source>
        <dbReference type="ARBA" id="ARBA00022984"/>
    </source>
</evidence>
<dbReference type="GO" id="GO:0008658">
    <property type="term" value="F:penicillin binding"/>
    <property type="evidence" value="ECO:0007669"/>
    <property type="project" value="InterPro"/>
</dbReference>
<evidence type="ECO:0000256" key="7">
    <source>
        <dbReference type="ARBA" id="ARBA00022692"/>
    </source>
</evidence>
<dbReference type="OrthoDB" id="9766847at2"/>
<organism evidence="17 18">
    <name type="scientific">Desulfopila aestuarii DSM 18488</name>
    <dbReference type="NCBI Taxonomy" id="1121416"/>
    <lineage>
        <taxon>Bacteria</taxon>
        <taxon>Pseudomonadati</taxon>
        <taxon>Thermodesulfobacteriota</taxon>
        <taxon>Desulfobulbia</taxon>
        <taxon>Desulfobulbales</taxon>
        <taxon>Desulfocapsaceae</taxon>
        <taxon>Desulfopila</taxon>
    </lineage>
</organism>
<evidence type="ECO:0000256" key="14">
    <source>
        <dbReference type="SAM" id="Phobius"/>
    </source>
</evidence>
<comment type="subcellular location">
    <subcellularLocation>
        <location evidence="2">Cell membrane</location>
    </subcellularLocation>
    <subcellularLocation>
        <location evidence="1">Membrane</location>
        <topology evidence="1">Single-pass membrane protein</topology>
    </subcellularLocation>
</comment>
<evidence type="ECO:0000256" key="2">
    <source>
        <dbReference type="ARBA" id="ARBA00004236"/>
    </source>
</evidence>
<feature type="transmembrane region" description="Helical" evidence="14">
    <location>
        <begin position="26"/>
        <end position="46"/>
    </location>
</feature>
<evidence type="ECO:0000256" key="12">
    <source>
        <dbReference type="ARBA" id="ARBA00023136"/>
    </source>
</evidence>
<dbReference type="Gene3D" id="3.90.1310.10">
    <property type="entry name" value="Penicillin-binding protein 2a (Domain 2)"/>
    <property type="match status" value="1"/>
</dbReference>
<dbReference type="GO" id="GO:0071972">
    <property type="term" value="F:peptidoglycan L,D-transpeptidase activity"/>
    <property type="evidence" value="ECO:0007669"/>
    <property type="project" value="TreeGrafter"/>
</dbReference>
<dbReference type="STRING" id="1121416.SAMN02745220_00997"/>
<reference evidence="17 18" key="1">
    <citation type="submission" date="2016-12" db="EMBL/GenBank/DDBJ databases">
        <authorList>
            <person name="Song W.-J."/>
            <person name="Kurnit D.M."/>
        </authorList>
    </citation>
    <scope>NUCLEOTIDE SEQUENCE [LARGE SCALE GENOMIC DNA]</scope>
    <source>
        <strain evidence="17 18">DSM 18488</strain>
    </source>
</reference>
<keyword evidence="13" id="KW-0961">Cell wall biogenesis/degradation</keyword>
<dbReference type="Pfam" id="PF00905">
    <property type="entry name" value="Transpeptidase"/>
    <property type="match status" value="1"/>
</dbReference>
<dbReference type="GO" id="GO:0009002">
    <property type="term" value="F:serine-type D-Ala-D-Ala carboxypeptidase activity"/>
    <property type="evidence" value="ECO:0007669"/>
    <property type="project" value="InterPro"/>
</dbReference>
<evidence type="ECO:0000256" key="9">
    <source>
        <dbReference type="ARBA" id="ARBA00022960"/>
    </source>
</evidence>
<dbReference type="PANTHER" id="PTHR30627">
    <property type="entry name" value="PEPTIDOGLYCAN D,D-TRANSPEPTIDASE"/>
    <property type="match status" value="1"/>
</dbReference>
<dbReference type="Pfam" id="PF03717">
    <property type="entry name" value="PBP_dimer"/>
    <property type="match status" value="1"/>
</dbReference>
<evidence type="ECO:0000313" key="18">
    <source>
        <dbReference type="Proteomes" id="UP000184603"/>
    </source>
</evidence>
<feature type="domain" description="Penicillin-binding protein transpeptidase" evidence="15">
    <location>
        <begin position="274"/>
        <end position="611"/>
    </location>
</feature>
<keyword evidence="10" id="KW-0573">Peptidoglycan synthesis</keyword>
<dbReference type="InterPro" id="IPR036138">
    <property type="entry name" value="PBP_dimer_sf"/>
</dbReference>
<dbReference type="InterPro" id="IPR017790">
    <property type="entry name" value="Penicillin-binding_protein_2"/>
</dbReference>
<keyword evidence="3" id="KW-1003">Cell membrane</keyword>
<dbReference type="GO" id="GO:0071555">
    <property type="term" value="P:cell wall organization"/>
    <property type="evidence" value="ECO:0007669"/>
    <property type="project" value="UniProtKB-KW"/>
</dbReference>
<name>A0A1M7Y0R6_9BACT</name>
<dbReference type="Proteomes" id="UP000184603">
    <property type="component" value="Unassembled WGS sequence"/>
</dbReference>
<keyword evidence="11 14" id="KW-1133">Transmembrane helix</keyword>
<dbReference type="InterPro" id="IPR012338">
    <property type="entry name" value="Beta-lactam/transpept-like"/>
</dbReference>
<dbReference type="InterPro" id="IPR005311">
    <property type="entry name" value="PBP_dimer"/>
</dbReference>
<dbReference type="GO" id="GO:0006508">
    <property type="term" value="P:proteolysis"/>
    <property type="evidence" value="ECO:0007669"/>
    <property type="project" value="UniProtKB-KW"/>
</dbReference>
<feature type="domain" description="Penicillin-binding protein dimerisation" evidence="16">
    <location>
        <begin position="69"/>
        <end position="238"/>
    </location>
</feature>
<dbReference type="EMBL" id="FRFE01000003">
    <property type="protein sequence ID" value="SHO45091.1"/>
    <property type="molecule type" value="Genomic_DNA"/>
</dbReference>
<keyword evidence="5" id="KW-0121">Carboxypeptidase</keyword>
<sequence length="629" mass="70749">MKLFFQEVEEFTERDDEGADLLRRRLLGGAAVIILFFSIIILRLWFLQIQHGEDYKEYAYSNRVRIQEITAPRGHILDRKGREIVTNRPSFNVVMMREDSHDTEDVLKRLAPILKKDISELWDRIRDAAGTPKYLPIVLKEDIDWETLAYLENHNQNFSGIRIEVQPVRIYSYGDLAANIIGYLGIINKKELADSDPEIYSGTDLIGKQGLEKLREADLRGGKGHRYTEVDAKGFERSELKREDPLPGRQIQLTLDVDLQKIAEDMMSQDDKAGAVVAMEVKTGRLLTLVSTPRIHLDDFVGGISYEKWQALMDNPKHPLLNKVVQGTYPPGSTYKMITAMAGLATGVINKDTTVYCPGHYRFGNRTYRCWKHSGHGTVDLRRAISESCDVYFYQVGQMVGVDTLAEFAKKFGLGNKTGIELEHEKSGLAPTKQWKQERYKTKWQDGETLSVAIGQGYVLATPLQINVMTATLANFGRRMRPQLIEKVVEPDGTLVEKLIPIIESEVKVDAGQMQQIHNGMMDVVQGKRGTARGVAIEGLNIAGKTGTAQVVKVAVYKGLKEEDIPYKYRDHAWFTCFAPVEDPEIAVTVLVEHGLHGGSEAGPVVKAVLEKYFEGRLAAVDEQEPAKK</sequence>
<keyword evidence="8" id="KW-0378">Hydrolase</keyword>
<dbReference type="GO" id="GO:0009252">
    <property type="term" value="P:peptidoglycan biosynthetic process"/>
    <property type="evidence" value="ECO:0007669"/>
    <property type="project" value="UniProtKB-KW"/>
</dbReference>
<evidence type="ECO:0000256" key="8">
    <source>
        <dbReference type="ARBA" id="ARBA00022801"/>
    </source>
</evidence>
<dbReference type="InterPro" id="IPR050515">
    <property type="entry name" value="Beta-lactam/transpept"/>
</dbReference>
<evidence type="ECO:0000256" key="4">
    <source>
        <dbReference type="ARBA" id="ARBA00022519"/>
    </source>
</evidence>
<evidence type="ECO:0000256" key="13">
    <source>
        <dbReference type="ARBA" id="ARBA00023316"/>
    </source>
</evidence>
<evidence type="ECO:0000259" key="15">
    <source>
        <dbReference type="Pfam" id="PF00905"/>
    </source>
</evidence>
<evidence type="ECO:0000256" key="3">
    <source>
        <dbReference type="ARBA" id="ARBA00022475"/>
    </source>
</evidence>